<organism evidence="1 2">
    <name type="scientific">Spongiivirga citrea</name>
    <dbReference type="NCBI Taxonomy" id="1481457"/>
    <lineage>
        <taxon>Bacteria</taxon>
        <taxon>Pseudomonadati</taxon>
        <taxon>Bacteroidota</taxon>
        <taxon>Flavobacteriia</taxon>
        <taxon>Flavobacteriales</taxon>
        <taxon>Flavobacteriaceae</taxon>
        <taxon>Spongiivirga</taxon>
    </lineage>
</organism>
<keyword evidence="2" id="KW-1185">Reference proteome</keyword>
<accession>A0A6M0CFH6</accession>
<reference evidence="1 2" key="1">
    <citation type="submission" date="2020-01" db="EMBL/GenBank/DDBJ databases">
        <title>Spongiivirga citrea KCTC 32990T.</title>
        <authorList>
            <person name="Wang G."/>
        </authorList>
    </citation>
    <scope>NUCLEOTIDE SEQUENCE [LARGE SCALE GENOMIC DNA]</scope>
    <source>
        <strain evidence="1 2">KCTC 32990</strain>
    </source>
</reference>
<proteinExistence type="predicted"/>
<sequence length="667" mass="77012">MKCYIKYIIILAFFGMSGELWSQVTRPSETIRARRGTRPSEVVTATRGSAAIGPRKIMPHRKNKVWIYGGKKRRINNRDFYTKGRWTKPLPSEIKAFWENKDFYFYPLKFDHLKSYNYASSRSKKTIKTGFITKIVHEIPPKTFDIRKISPDSWDWIHKKRQSARGLEGKKGRTNFYFFKNIRRKEFTAFSSAYDHIIVTDTLFAPVSFLNTDGKPRSTKRSYIKVIANCIIYDGPITPGSARAREMTDYVFSAKEILLKTPYKELNSRELKPNPPFVVADTNIKVHKDPFGENEALLTNRLCIEIMGQIATELNGLTDDWERDKLLTEFQNYRYNKVRSDMLWKDKDYKEDFASLCSNFDSQYDLERLETNRKIGDLTILVSGKIKDLHKSPFKYYALPSIATLIPVSNMNNGVNDRFGAIHFDATGGAKLSMKLEVELGYDPKYLEEVNNVLSKKGLVLEKKIPNNLIYINDQSFKLNGENAGKIIPIGNSILRLKVLLQDEQLSLIKLFPKSNNIDFNLNYKIQESQQPKSQQLVLKVPESLLKDIDYENLIDKFNVIESNTITDNVRISSQLSPSLDNEGTLNYIEVSLQFIFDNKTVFRGPFRLSSYSTLASENNISFVKHSENYKIKVSGKAYYENGERDIVEDLVVDSKFITLEENIFKK</sequence>
<dbReference type="EMBL" id="JAABOQ010000002">
    <property type="protein sequence ID" value="NER16551.1"/>
    <property type="molecule type" value="Genomic_DNA"/>
</dbReference>
<name>A0A6M0CFH6_9FLAO</name>
<dbReference type="Proteomes" id="UP000474296">
    <property type="component" value="Unassembled WGS sequence"/>
</dbReference>
<comment type="caution">
    <text evidence="1">The sequence shown here is derived from an EMBL/GenBank/DDBJ whole genome shotgun (WGS) entry which is preliminary data.</text>
</comment>
<protein>
    <submittedName>
        <fullName evidence="1">Uncharacterized protein</fullName>
    </submittedName>
</protein>
<dbReference type="RefSeq" id="WP_164029823.1">
    <property type="nucleotide sequence ID" value="NZ_JAABOQ010000002.1"/>
</dbReference>
<evidence type="ECO:0000313" key="1">
    <source>
        <dbReference type="EMBL" id="NER16551.1"/>
    </source>
</evidence>
<dbReference type="AlphaFoldDB" id="A0A6M0CFH6"/>
<evidence type="ECO:0000313" key="2">
    <source>
        <dbReference type="Proteomes" id="UP000474296"/>
    </source>
</evidence>
<gene>
    <name evidence="1" type="ORF">GWK10_04980</name>
</gene>